<evidence type="ECO:0000256" key="1">
    <source>
        <dbReference type="SAM" id="MobiDB-lite"/>
    </source>
</evidence>
<sequence>MSTLLSCRSITRSVAAGALLALSAVFAGCGETPPAHPAMRLAQPQLAEALEASWRQLDASWTEGGDAPCDSAAIVAMATEGWVAGVDAAGLQSRFGKEAATARERIHSIRVRCPVAAAQGATPATSAAPAERRPREADPRPVLDDAMLDAYVRGMGEEIALMRASGSHFVSLSQYDAQGRQIATAAELSLAEYRGLRNAMQTLLYERMLHARYAGADGQARLARLEPHKREHALEVLARDPYAALSAAERDMVLARMSELQPLYTRYMDLAAVAD</sequence>
<dbReference type="RefSeq" id="WP_280943731.1">
    <property type="nucleotide sequence ID" value="NZ_JARYGX010000028.1"/>
</dbReference>
<evidence type="ECO:0000256" key="2">
    <source>
        <dbReference type="SAM" id="SignalP"/>
    </source>
</evidence>
<keyword evidence="4" id="KW-1185">Reference proteome</keyword>
<proteinExistence type="predicted"/>
<evidence type="ECO:0000313" key="3">
    <source>
        <dbReference type="EMBL" id="MDH7454501.1"/>
    </source>
</evidence>
<name>A0ABT6MV39_9GAMM</name>
<evidence type="ECO:0008006" key="5">
    <source>
        <dbReference type="Google" id="ProtNLM"/>
    </source>
</evidence>
<gene>
    <name evidence="3" type="ORF">QF205_15675</name>
</gene>
<reference evidence="3" key="1">
    <citation type="journal article" date="2007" name="Int. J. Syst. Evol. Microbiol.">
        <title>Luteimonas composti sp. nov., a moderately thermophilic bacterium isolated from food waste.</title>
        <authorList>
            <person name="Young C.C."/>
            <person name="Kampfer P."/>
            <person name="Chen W.M."/>
            <person name="Yen W.S."/>
            <person name="Arun A.B."/>
            <person name="Lai W.A."/>
            <person name="Shen F.T."/>
            <person name="Rekha P.D."/>
            <person name="Lin K.Y."/>
            <person name="Chou J.H."/>
        </authorList>
    </citation>
    <scope>NUCLEOTIDE SEQUENCE</scope>
    <source>
        <strain evidence="3">CC-YY355</strain>
    </source>
</reference>
<feature type="signal peptide" evidence="2">
    <location>
        <begin position="1"/>
        <end position="27"/>
    </location>
</feature>
<comment type="caution">
    <text evidence="3">The sequence shown here is derived from an EMBL/GenBank/DDBJ whole genome shotgun (WGS) entry which is preliminary data.</text>
</comment>
<protein>
    <recommendedName>
        <fullName evidence="5">DUF4142 domain-containing protein</fullName>
    </recommendedName>
</protein>
<accession>A0ABT6MV39</accession>
<feature type="chain" id="PRO_5047334499" description="DUF4142 domain-containing protein" evidence="2">
    <location>
        <begin position="28"/>
        <end position="275"/>
    </location>
</feature>
<dbReference type="Proteomes" id="UP001160550">
    <property type="component" value="Unassembled WGS sequence"/>
</dbReference>
<evidence type="ECO:0000313" key="4">
    <source>
        <dbReference type="Proteomes" id="UP001160550"/>
    </source>
</evidence>
<feature type="region of interest" description="Disordered" evidence="1">
    <location>
        <begin position="120"/>
        <end position="141"/>
    </location>
</feature>
<organism evidence="3 4">
    <name type="scientific">Luteimonas composti</name>
    <dbReference type="NCBI Taxonomy" id="398257"/>
    <lineage>
        <taxon>Bacteria</taxon>
        <taxon>Pseudomonadati</taxon>
        <taxon>Pseudomonadota</taxon>
        <taxon>Gammaproteobacteria</taxon>
        <taxon>Lysobacterales</taxon>
        <taxon>Lysobacteraceae</taxon>
        <taxon>Luteimonas</taxon>
    </lineage>
</organism>
<reference evidence="3" key="2">
    <citation type="submission" date="2023-04" db="EMBL/GenBank/DDBJ databases">
        <authorList>
            <person name="Sun J.-Q."/>
        </authorList>
    </citation>
    <scope>NUCLEOTIDE SEQUENCE</scope>
    <source>
        <strain evidence="3">CC-YY355</strain>
    </source>
</reference>
<dbReference type="EMBL" id="JARYGX010000028">
    <property type="protein sequence ID" value="MDH7454501.1"/>
    <property type="molecule type" value="Genomic_DNA"/>
</dbReference>
<feature type="compositionally biased region" description="Basic and acidic residues" evidence="1">
    <location>
        <begin position="130"/>
        <end position="141"/>
    </location>
</feature>
<feature type="compositionally biased region" description="Low complexity" evidence="1">
    <location>
        <begin position="120"/>
        <end position="129"/>
    </location>
</feature>
<keyword evidence="2" id="KW-0732">Signal</keyword>